<keyword evidence="3" id="KW-1185">Reference proteome</keyword>
<dbReference type="Gene3D" id="3.30.559.10">
    <property type="entry name" value="Chloramphenicol acetyltransferase-like domain"/>
    <property type="match status" value="1"/>
</dbReference>
<gene>
    <name evidence="2" type="ORF">IWX90DRAFT_134149</name>
</gene>
<dbReference type="EMBL" id="JBBWUH010000002">
    <property type="protein sequence ID" value="KAK8176178.1"/>
    <property type="molecule type" value="Genomic_DNA"/>
</dbReference>
<dbReference type="PANTHER" id="PTHR31896">
    <property type="entry name" value="FAMILY REGULATORY PROTEIN, PUTATIVE (AFU_ORTHOLOGUE AFUA_3G14730)-RELATED"/>
    <property type="match status" value="1"/>
</dbReference>
<name>A0ABR1Y5V1_9PEZI</name>
<comment type="caution">
    <text evidence="2">The sequence shown here is derived from an EMBL/GenBank/DDBJ whole genome shotgun (WGS) entry which is preliminary data.</text>
</comment>
<dbReference type="InterPro" id="IPR023213">
    <property type="entry name" value="CAT-like_dom_sf"/>
</dbReference>
<accession>A0ABR1Y5V1</accession>
<evidence type="ECO:0000313" key="3">
    <source>
        <dbReference type="Proteomes" id="UP001456524"/>
    </source>
</evidence>
<dbReference type="PANTHER" id="PTHR31896:SF13">
    <property type="entry name" value="TRICHOTHECENE 3-O-ACETYLTRANSFERASE"/>
    <property type="match status" value="1"/>
</dbReference>
<keyword evidence="1" id="KW-0808">Transferase</keyword>
<evidence type="ECO:0000256" key="1">
    <source>
        <dbReference type="ARBA" id="ARBA00022679"/>
    </source>
</evidence>
<dbReference type="InterPro" id="IPR051283">
    <property type="entry name" value="Sec_Metabolite_Acyltrans"/>
</dbReference>
<protein>
    <submittedName>
        <fullName evidence="2">Uncharacterized protein</fullName>
    </submittedName>
</protein>
<evidence type="ECO:0000313" key="2">
    <source>
        <dbReference type="EMBL" id="KAK8176178.1"/>
    </source>
</evidence>
<proteinExistence type="predicted"/>
<dbReference type="Proteomes" id="UP001456524">
    <property type="component" value="Unassembled WGS sequence"/>
</dbReference>
<organism evidence="2 3">
    <name type="scientific">Phyllosticta citrichinensis</name>
    <dbReference type="NCBI Taxonomy" id="1130410"/>
    <lineage>
        <taxon>Eukaryota</taxon>
        <taxon>Fungi</taxon>
        <taxon>Dikarya</taxon>
        <taxon>Ascomycota</taxon>
        <taxon>Pezizomycotina</taxon>
        <taxon>Dothideomycetes</taxon>
        <taxon>Dothideomycetes incertae sedis</taxon>
        <taxon>Botryosphaeriales</taxon>
        <taxon>Phyllostictaceae</taxon>
        <taxon>Phyllosticta</taxon>
    </lineage>
</organism>
<reference evidence="2 3" key="1">
    <citation type="journal article" date="2022" name="G3 (Bethesda)">
        <title>Enemy or ally: a genomic approach to elucidate the lifestyle of Phyllosticta citrichinaensis.</title>
        <authorList>
            <person name="Buijs V.A."/>
            <person name="Groenewald J.Z."/>
            <person name="Haridas S."/>
            <person name="LaButti K.M."/>
            <person name="Lipzen A."/>
            <person name="Martin F.M."/>
            <person name="Barry K."/>
            <person name="Grigoriev I.V."/>
            <person name="Crous P.W."/>
            <person name="Seidl M.F."/>
        </authorList>
    </citation>
    <scope>NUCLEOTIDE SEQUENCE [LARGE SCALE GENOMIC DNA]</scope>
    <source>
        <strain evidence="2 3">CBS 129764</strain>
    </source>
</reference>
<dbReference type="Pfam" id="PF02458">
    <property type="entry name" value="Transferase"/>
    <property type="match status" value="1"/>
</dbReference>
<sequence length="180" mass="19960">MHAVGLRKSMDPPLPARFLGNAVTAPLLSIEIGLLLDDNALPQIASAIRASILETASKDMIKKISDWIASVPNKSCMAFVISGFSGLGICATSWRHMTAYQEHDFGFGLPKALRWPKPLYDGFIIIYPHRPKGDPQEGVELSITLETSCMERLLADKELAQYAHPRGVQGLLWMFRLEKI</sequence>